<reference evidence="2 3" key="1">
    <citation type="submission" date="2024-04" db="EMBL/GenBank/DDBJ databases">
        <title>WGS of bacteria from Torrens River.</title>
        <authorList>
            <person name="Wyrsch E.R."/>
            <person name="Drigo B."/>
        </authorList>
    </citation>
    <scope>NUCLEOTIDE SEQUENCE [LARGE SCALE GENOMIC DNA]</scope>
    <source>
        <strain evidence="2 3">TWI391</strain>
    </source>
</reference>
<evidence type="ECO:0000259" key="1">
    <source>
        <dbReference type="Pfam" id="PF12712"/>
    </source>
</evidence>
<sequence length="146" mass="16961">MKYNYFISNQGWIEFSYPSNLIYVEEVEGTYLFYTEQTGSFRITPLEIQSINFNTDDYLVDLCKENNGTILKNDVGYKYLYYISPSKNNDSDLKIFNWIFADVNKIVYCSYTIDAISIADPEIVEEHKEINKIIANLQIGKINSIG</sequence>
<dbReference type="InterPro" id="IPR024315">
    <property type="entry name" value="DUF3805"/>
</dbReference>
<protein>
    <submittedName>
        <fullName evidence="2">DUF3805 domain-containing protein</fullName>
    </submittedName>
</protein>
<keyword evidence="3" id="KW-1185">Reference proteome</keyword>
<dbReference type="Proteomes" id="UP001409291">
    <property type="component" value="Unassembled WGS sequence"/>
</dbReference>
<gene>
    <name evidence="2" type="ORF">ABE541_08270</name>
</gene>
<name>A0ABV0BR36_9SPHI</name>
<dbReference type="Pfam" id="PF12712">
    <property type="entry name" value="DUF3805"/>
    <property type="match status" value="1"/>
</dbReference>
<evidence type="ECO:0000313" key="3">
    <source>
        <dbReference type="Proteomes" id="UP001409291"/>
    </source>
</evidence>
<dbReference type="RefSeq" id="WP_346581091.1">
    <property type="nucleotide sequence ID" value="NZ_JBDJLH010000004.1"/>
</dbReference>
<proteinExistence type="predicted"/>
<organism evidence="2 3">
    <name type="scientific">Sphingobacterium kitahiroshimense</name>
    <dbReference type="NCBI Taxonomy" id="470446"/>
    <lineage>
        <taxon>Bacteria</taxon>
        <taxon>Pseudomonadati</taxon>
        <taxon>Bacteroidota</taxon>
        <taxon>Sphingobacteriia</taxon>
        <taxon>Sphingobacteriales</taxon>
        <taxon>Sphingobacteriaceae</taxon>
        <taxon>Sphingobacterium</taxon>
    </lineage>
</organism>
<dbReference type="Gene3D" id="3.40.1000.10">
    <property type="entry name" value="Mog1/PsbP, alpha/beta/alpha sandwich"/>
    <property type="match status" value="1"/>
</dbReference>
<dbReference type="EMBL" id="JBDJNQ010000003">
    <property type="protein sequence ID" value="MEN5377250.1"/>
    <property type="molecule type" value="Genomic_DNA"/>
</dbReference>
<evidence type="ECO:0000313" key="2">
    <source>
        <dbReference type="EMBL" id="MEN5377250.1"/>
    </source>
</evidence>
<feature type="domain" description="DUF3805" evidence="1">
    <location>
        <begin position="6"/>
        <end position="114"/>
    </location>
</feature>
<comment type="caution">
    <text evidence="2">The sequence shown here is derived from an EMBL/GenBank/DDBJ whole genome shotgun (WGS) entry which is preliminary data.</text>
</comment>
<accession>A0ABV0BR36</accession>